<dbReference type="EMBL" id="JAIWYP010000009">
    <property type="protein sequence ID" value="KAH3774415.1"/>
    <property type="molecule type" value="Genomic_DNA"/>
</dbReference>
<gene>
    <name evidence="1" type="ORF">DPMN_175797</name>
</gene>
<accession>A0A9D4E8H4</accession>
<organism evidence="1 2">
    <name type="scientific">Dreissena polymorpha</name>
    <name type="common">Zebra mussel</name>
    <name type="synonym">Mytilus polymorpha</name>
    <dbReference type="NCBI Taxonomy" id="45954"/>
    <lineage>
        <taxon>Eukaryota</taxon>
        <taxon>Metazoa</taxon>
        <taxon>Spiralia</taxon>
        <taxon>Lophotrochozoa</taxon>
        <taxon>Mollusca</taxon>
        <taxon>Bivalvia</taxon>
        <taxon>Autobranchia</taxon>
        <taxon>Heteroconchia</taxon>
        <taxon>Euheterodonta</taxon>
        <taxon>Imparidentia</taxon>
        <taxon>Neoheterodontei</taxon>
        <taxon>Myida</taxon>
        <taxon>Dreissenoidea</taxon>
        <taxon>Dreissenidae</taxon>
        <taxon>Dreissena</taxon>
    </lineage>
</organism>
<proteinExistence type="predicted"/>
<protein>
    <submittedName>
        <fullName evidence="1">Uncharacterized protein</fullName>
    </submittedName>
</protein>
<reference evidence="1" key="2">
    <citation type="submission" date="2020-11" db="EMBL/GenBank/DDBJ databases">
        <authorList>
            <person name="McCartney M.A."/>
            <person name="Auch B."/>
            <person name="Kono T."/>
            <person name="Mallez S."/>
            <person name="Becker A."/>
            <person name="Gohl D.M."/>
            <person name="Silverstein K.A.T."/>
            <person name="Koren S."/>
            <person name="Bechman K.B."/>
            <person name="Herman A."/>
            <person name="Abrahante J.E."/>
            <person name="Garbe J."/>
        </authorList>
    </citation>
    <scope>NUCLEOTIDE SEQUENCE</scope>
    <source>
        <strain evidence="1">Duluth1</strain>
        <tissue evidence="1">Whole animal</tissue>
    </source>
</reference>
<name>A0A9D4E8H4_DREPO</name>
<comment type="caution">
    <text evidence="1">The sequence shown here is derived from an EMBL/GenBank/DDBJ whole genome shotgun (WGS) entry which is preliminary data.</text>
</comment>
<keyword evidence="2" id="KW-1185">Reference proteome</keyword>
<reference evidence="1" key="1">
    <citation type="journal article" date="2019" name="bioRxiv">
        <title>The Genome of the Zebra Mussel, Dreissena polymorpha: A Resource for Invasive Species Research.</title>
        <authorList>
            <person name="McCartney M.A."/>
            <person name="Auch B."/>
            <person name="Kono T."/>
            <person name="Mallez S."/>
            <person name="Zhang Y."/>
            <person name="Obille A."/>
            <person name="Becker A."/>
            <person name="Abrahante J.E."/>
            <person name="Garbe J."/>
            <person name="Badalamenti J.P."/>
            <person name="Herman A."/>
            <person name="Mangelson H."/>
            <person name="Liachko I."/>
            <person name="Sullivan S."/>
            <person name="Sone E.D."/>
            <person name="Koren S."/>
            <person name="Silverstein K.A.T."/>
            <person name="Beckman K.B."/>
            <person name="Gohl D.M."/>
        </authorList>
    </citation>
    <scope>NUCLEOTIDE SEQUENCE</scope>
    <source>
        <strain evidence="1">Duluth1</strain>
        <tissue evidence="1">Whole animal</tissue>
    </source>
</reference>
<evidence type="ECO:0000313" key="2">
    <source>
        <dbReference type="Proteomes" id="UP000828390"/>
    </source>
</evidence>
<evidence type="ECO:0000313" key="1">
    <source>
        <dbReference type="EMBL" id="KAH3774415.1"/>
    </source>
</evidence>
<dbReference type="Proteomes" id="UP000828390">
    <property type="component" value="Unassembled WGS sequence"/>
</dbReference>
<sequence length="79" mass="9122">MCTGQVAQLEKQIEEAESSARPMALEAQSWKDNYENIQTLESQSCALCISSMTFDQFSRFLKRELQMTLEEYVGENFND</sequence>
<dbReference type="AlphaFoldDB" id="A0A9D4E8H4"/>